<evidence type="ECO:0000313" key="1">
    <source>
        <dbReference type="EMBL" id="ABS78581.2"/>
    </source>
</evidence>
<protein>
    <submittedName>
        <fullName evidence="1">Uncharacterized protein</fullName>
    </submittedName>
</protein>
<dbReference type="Proteomes" id="UP000008555">
    <property type="component" value="Plasmid pQpDG"/>
</dbReference>
<proteinExistence type="predicted"/>
<sequence>MNISRCISMGKMIRVINAIALRQKAAKTIIDRDGNNTELSEKERIILGNAYAFLALSLYHEGPGRGNLSDYFNYLNQIIELCDKAIVLRNPQAMCIRARPRRREAHGFHWNMMGNAEVDNPHEEAMRLY</sequence>
<reference evidence="1 2" key="1">
    <citation type="journal article" date="2009" name="Infect. Immun.">
        <title>Comparative genomics reveal extensive transposon-mediated genomic plasticity and diversity among potential effector proteins within the genus Coxiella.</title>
        <authorList>
            <person name="Beare P.A."/>
            <person name="Unsworth N."/>
            <person name="Andoh M."/>
            <person name="Voth D.E."/>
            <person name="Omsland A."/>
            <person name="Gilk S.D."/>
            <person name="Williams K.P."/>
            <person name="Sobral B.W."/>
            <person name="Kupko J.J.III."/>
            <person name="Porcella S.F."/>
            <person name="Samuel J.E."/>
            <person name="Heinzen R.A."/>
        </authorList>
    </citation>
    <scope>NUCLEOTIDE SEQUENCE [LARGE SCALE GENOMIC DNA]</scope>
    <source>
        <strain evidence="1 2">Dugway 5J108-111</strain>
        <plasmid evidence="2">pQpDG</plasmid>
    </source>
</reference>
<dbReference type="RefSeq" id="WP_011996323.1">
    <property type="nucleotide sequence ID" value="NC_009726.1"/>
</dbReference>
<accession>A9KH53</accession>
<name>A9KH53_COXBN</name>
<dbReference type="HOGENOM" id="CLU_1945157_0_0_6"/>
<dbReference type="EMBL" id="CP000735">
    <property type="protein sequence ID" value="ABS78581.2"/>
    <property type="molecule type" value="Genomic_DNA"/>
</dbReference>
<keyword evidence="1" id="KW-0614">Plasmid</keyword>
<dbReference type="KEGG" id="cbd:CBUD_A0023"/>
<evidence type="ECO:0000313" key="2">
    <source>
        <dbReference type="Proteomes" id="UP000008555"/>
    </source>
</evidence>
<geneLocation type="plasmid" evidence="1 2">
    <name>pQpDG</name>
</geneLocation>
<gene>
    <name evidence="1" type="ordered locus">CBUD_A0023</name>
</gene>
<dbReference type="AlphaFoldDB" id="A9KH53"/>
<organism evidence="1 2">
    <name type="scientific">Coxiella burnetii (strain Dugway 5J108-111)</name>
    <dbReference type="NCBI Taxonomy" id="434922"/>
    <lineage>
        <taxon>Bacteria</taxon>
        <taxon>Pseudomonadati</taxon>
        <taxon>Pseudomonadota</taxon>
        <taxon>Gammaproteobacteria</taxon>
        <taxon>Legionellales</taxon>
        <taxon>Coxiellaceae</taxon>
        <taxon>Coxiella</taxon>
    </lineage>
</organism>